<dbReference type="Pfam" id="PF00107">
    <property type="entry name" value="ADH_zinc_N"/>
    <property type="match status" value="1"/>
</dbReference>
<evidence type="ECO:0000259" key="8">
    <source>
        <dbReference type="Pfam" id="PF00107"/>
    </source>
</evidence>
<protein>
    <recommendedName>
        <fullName evidence="3">alcohol dehydrogenase</fullName>
        <ecNumber evidence="3">1.1.1.1</ecNumber>
    </recommendedName>
</protein>
<dbReference type="PANTHER" id="PTHR42940:SF3">
    <property type="entry name" value="ALCOHOL DEHYDROGENASE 1-RELATED"/>
    <property type="match status" value="1"/>
</dbReference>
<evidence type="ECO:0000313" key="10">
    <source>
        <dbReference type="EMBL" id="KAH7242973.1"/>
    </source>
</evidence>
<dbReference type="Pfam" id="PF08240">
    <property type="entry name" value="ADH_N"/>
    <property type="match status" value="1"/>
</dbReference>
<dbReference type="GO" id="GO:0005737">
    <property type="term" value="C:cytoplasm"/>
    <property type="evidence" value="ECO:0007669"/>
    <property type="project" value="TreeGrafter"/>
</dbReference>
<evidence type="ECO:0000313" key="11">
    <source>
        <dbReference type="Proteomes" id="UP000736672"/>
    </source>
</evidence>
<comment type="caution">
    <text evidence="10">The sequence shown here is derived from an EMBL/GenBank/DDBJ whole genome shotgun (WGS) entry which is preliminary data.</text>
</comment>
<keyword evidence="6" id="KW-0560">Oxidoreductase</keyword>
<dbReference type="Gene3D" id="3.90.180.10">
    <property type="entry name" value="Medium-chain alcohol dehydrogenases, catalytic domain"/>
    <property type="match status" value="1"/>
</dbReference>
<organism evidence="10 11">
    <name type="scientific">Fusarium solani</name>
    <name type="common">Filamentous fungus</name>
    <dbReference type="NCBI Taxonomy" id="169388"/>
    <lineage>
        <taxon>Eukaryota</taxon>
        <taxon>Fungi</taxon>
        <taxon>Dikarya</taxon>
        <taxon>Ascomycota</taxon>
        <taxon>Pezizomycotina</taxon>
        <taxon>Sordariomycetes</taxon>
        <taxon>Hypocreomycetidae</taxon>
        <taxon>Hypocreales</taxon>
        <taxon>Nectriaceae</taxon>
        <taxon>Fusarium</taxon>
        <taxon>Fusarium solani species complex</taxon>
    </lineage>
</organism>
<comment type="similarity">
    <text evidence="2">Belongs to the zinc-containing alcohol dehydrogenase family.</text>
</comment>
<evidence type="ECO:0000256" key="4">
    <source>
        <dbReference type="ARBA" id="ARBA00022723"/>
    </source>
</evidence>
<keyword evidence="7" id="KW-0520">NAD</keyword>
<dbReference type="InterPro" id="IPR013154">
    <property type="entry name" value="ADH-like_N"/>
</dbReference>
<dbReference type="Proteomes" id="UP000736672">
    <property type="component" value="Unassembled WGS sequence"/>
</dbReference>
<dbReference type="SUPFAM" id="SSF51735">
    <property type="entry name" value="NAD(P)-binding Rossmann-fold domains"/>
    <property type="match status" value="1"/>
</dbReference>
<evidence type="ECO:0000256" key="1">
    <source>
        <dbReference type="ARBA" id="ARBA00001947"/>
    </source>
</evidence>
<dbReference type="SUPFAM" id="SSF50129">
    <property type="entry name" value="GroES-like"/>
    <property type="match status" value="1"/>
</dbReference>
<reference evidence="10" key="1">
    <citation type="journal article" date="2021" name="Nat. Commun.">
        <title>Genetic determinants of endophytism in the Arabidopsis root mycobiome.</title>
        <authorList>
            <person name="Mesny F."/>
            <person name="Miyauchi S."/>
            <person name="Thiergart T."/>
            <person name="Pickel B."/>
            <person name="Atanasova L."/>
            <person name="Karlsson M."/>
            <person name="Huettel B."/>
            <person name="Barry K.W."/>
            <person name="Haridas S."/>
            <person name="Chen C."/>
            <person name="Bauer D."/>
            <person name="Andreopoulos W."/>
            <person name="Pangilinan J."/>
            <person name="LaButti K."/>
            <person name="Riley R."/>
            <person name="Lipzen A."/>
            <person name="Clum A."/>
            <person name="Drula E."/>
            <person name="Henrissat B."/>
            <person name="Kohler A."/>
            <person name="Grigoriev I.V."/>
            <person name="Martin F.M."/>
            <person name="Hacquard S."/>
        </authorList>
    </citation>
    <scope>NUCLEOTIDE SEQUENCE</scope>
    <source>
        <strain evidence="10">FSSC 5 MPI-SDFR-AT-0091</strain>
    </source>
</reference>
<proteinExistence type="inferred from homology"/>
<dbReference type="InterPro" id="IPR013149">
    <property type="entry name" value="ADH-like_C"/>
</dbReference>
<evidence type="ECO:0000256" key="7">
    <source>
        <dbReference type="ARBA" id="ARBA00023027"/>
    </source>
</evidence>
<keyword evidence="11" id="KW-1185">Reference proteome</keyword>
<feature type="domain" description="Alcohol dehydrogenase-like C-terminal" evidence="8">
    <location>
        <begin position="203"/>
        <end position="353"/>
    </location>
</feature>
<dbReference type="Gene3D" id="3.40.50.720">
    <property type="entry name" value="NAD(P)-binding Rossmann-like Domain"/>
    <property type="match status" value="1"/>
</dbReference>
<keyword evidence="5" id="KW-0862">Zinc</keyword>
<comment type="cofactor">
    <cofactor evidence="1">
        <name>Zn(2+)</name>
        <dbReference type="ChEBI" id="CHEBI:29105"/>
    </cofactor>
</comment>
<dbReference type="GO" id="GO:0004022">
    <property type="term" value="F:alcohol dehydrogenase (NAD+) activity"/>
    <property type="evidence" value="ECO:0007669"/>
    <property type="project" value="UniProtKB-EC"/>
</dbReference>
<dbReference type="EMBL" id="JAGTJS010000019">
    <property type="protein sequence ID" value="KAH7242973.1"/>
    <property type="molecule type" value="Genomic_DNA"/>
</dbReference>
<dbReference type="AlphaFoldDB" id="A0A9P9GNS1"/>
<feature type="domain" description="Alcohol dehydrogenase-like N-terminal" evidence="9">
    <location>
        <begin position="51"/>
        <end position="158"/>
    </location>
</feature>
<gene>
    <name evidence="10" type="ORF">B0J15DRAFT_597789</name>
</gene>
<evidence type="ECO:0000256" key="2">
    <source>
        <dbReference type="ARBA" id="ARBA00008072"/>
    </source>
</evidence>
<evidence type="ECO:0000256" key="5">
    <source>
        <dbReference type="ARBA" id="ARBA00022833"/>
    </source>
</evidence>
<accession>A0A9P9GNS1</accession>
<dbReference type="PANTHER" id="PTHR42940">
    <property type="entry name" value="ALCOHOL DEHYDROGENASE 1-RELATED"/>
    <property type="match status" value="1"/>
</dbReference>
<dbReference type="EC" id="1.1.1.1" evidence="3"/>
<dbReference type="GO" id="GO:0046872">
    <property type="term" value="F:metal ion binding"/>
    <property type="evidence" value="ECO:0007669"/>
    <property type="project" value="UniProtKB-KW"/>
</dbReference>
<sequence>MATPAQSVNQPRLYQLPGIDIPSLQEAIVTAEVGPSLALKRQSIPVRDPETGEAVVEIICTGICRSDIYFSVGPEAGFPQHNHIAGHEGIGRVVRSHDPAAVGRPVAIQFLASACHSCTYCLRDLQTSCPRQLDTTKDISGTFQRFATLPVSCLLPLPGEMADHDTYVKCCAALCSGSAAFRALRDAHTRPGDVLLVIGIAGGIGHLLGQIAKNVLGLRVVGVDKQSKINSLTAEQAEAMAHVLVPAPEQDLDGQEGSSHFRAALLEACSNLRGGIGISRGAETVIVAASEIEAFRHLQDYVCDGGHVICLGVPRGENTLTIPLPALVERSLWVSGTLMGGRHEALQVMELIKSGRVQPLVTEISLGDVPEYMNRLHNGAVVGKVVVRMSGYGL</sequence>
<dbReference type="InterPro" id="IPR011032">
    <property type="entry name" value="GroES-like_sf"/>
</dbReference>
<evidence type="ECO:0000259" key="9">
    <source>
        <dbReference type="Pfam" id="PF08240"/>
    </source>
</evidence>
<evidence type="ECO:0000256" key="3">
    <source>
        <dbReference type="ARBA" id="ARBA00013190"/>
    </source>
</evidence>
<dbReference type="OrthoDB" id="1879366at2759"/>
<keyword evidence="4" id="KW-0479">Metal-binding</keyword>
<evidence type="ECO:0000256" key="6">
    <source>
        <dbReference type="ARBA" id="ARBA00023002"/>
    </source>
</evidence>
<dbReference type="InterPro" id="IPR036291">
    <property type="entry name" value="NAD(P)-bd_dom_sf"/>
</dbReference>
<name>A0A9P9GNS1_FUSSL</name>